<evidence type="ECO:0008006" key="3">
    <source>
        <dbReference type="Google" id="ProtNLM"/>
    </source>
</evidence>
<evidence type="ECO:0000313" key="2">
    <source>
        <dbReference type="Proteomes" id="UP000244655"/>
    </source>
</evidence>
<dbReference type="AlphaFoldDB" id="A0A2S1LX05"/>
<dbReference type="OrthoDB" id="9846357at2"/>
<proteinExistence type="predicted"/>
<gene>
    <name evidence="1" type="ORF">CR532_02150</name>
</gene>
<organism evidence="1 2">
    <name type="scientific">Candidatus Borreliella tachyglossi</name>
    <dbReference type="NCBI Taxonomy" id="1964448"/>
    <lineage>
        <taxon>Bacteria</taxon>
        <taxon>Pseudomonadati</taxon>
        <taxon>Spirochaetota</taxon>
        <taxon>Spirochaetia</taxon>
        <taxon>Spirochaetales</taxon>
        <taxon>Borreliaceae</taxon>
        <taxon>Borreliella</taxon>
    </lineage>
</organism>
<name>A0A2S1LX05_9SPIR</name>
<dbReference type="RefSeq" id="WP_108729195.1">
    <property type="nucleotide sequence ID" value="NZ_CP025785.1"/>
</dbReference>
<protein>
    <recommendedName>
        <fullName evidence="3">Lipoprotein</fullName>
    </recommendedName>
</protein>
<keyword evidence="2" id="KW-1185">Reference proteome</keyword>
<dbReference type="EMBL" id="CP025785">
    <property type="protein sequence ID" value="AWG42795.1"/>
    <property type="molecule type" value="Genomic_DNA"/>
</dbReference>
<reference evidence="1 2" key="1">
    <citation type="submission" date="2018-01" db="EMBL/GenBank/DDBJ databases">
        <title>Genome sequence of Borrelia tachyglossi.</title>
        <authorList>
            <person name="Gofton A.W."/>
        </authorList>
    </citation>
    <scope>NUCLEOTIDE SEQUENCE [LARGE SCALE GENOMIC DNA]</scope>
    <source>
        <strain evidence="1 2">Bc-F10-1268</strain>
    </source>
</reference>
<dbReference type="PROSITE" id="PS51257">
    <property type="entry name" value="PROKAR_LIPOPROTEIN"/>
    <property type="match status" value="1"/>
</dbReference>
<accession>A0A2S1LX05</accession>
<sequence>MYKKIINLILYLSILSCTSTSKNIPEIPKINEENLIAIISLETNTNEQEVVNLKKYTEAYLQELLNWLVTAKKIIEKHYPEFKNKMIIEDKQFMEDELKNKPEYYNKHLFIKDDIYEKYKLTEKKSHFIPLMDETSILYSRAESIKNAYDEYLTKE</sequence>
<evidence type="ECO:0000313" key="1">
    <source>
        <dbReference type="EMBL" id="AWG42795.1"/>
    </source>
</evidence>
<dbReference type="Proteomes" id="UP000244655">
    <property type="component" value="Chromosome"/>
</dbReference>